<dbReference type="InterPro" id="IPR050316">
    <property type="entry name" value="Tyrosinase/Hemocyanin"/>
</dbReference>
<evidence type="ECO:0000259" key="4">
    <source>
        <dbReference type="PROSITE" id="PS00498"/>
    </source>
</evidence>
<dbReference type="PROSITE" id="PS00497">
    <property type="entry name" value="TYROSINASE_1"/>
    <property type="match status" value="1"/>
</dbReference>
<dbReference type="EMBL" id="JRPN01000021">
    <property type="protein sequence ID" value="KGT75947.1"/>
    <property type="molecule type" value="Genomic_DNA"/>
</dbReference>
<organism evidence="5 6">
    <name type="scientific">Bradyrhizobium japonicum</name>
    <dbReference type="NCBI Taxonomy" id="375"/>
    <lineage>
        <taxon>Bacteria</taxon>
        <taxon>Pseudomonadati</taxon>
        <taxon>Pseudomonadota</taxon>
        <taxon>Alphaproteobacteria</taxon>
        <taxon>Hyphomicrobiales</taxon>
        <taxon>Nitrobacteraceae</taxon>
        <taxon>Bradyrhizobium</taxon>
    </lineage>
</organism>
<reference evidence="5 6" key="1">
    <citation type="submission" date="2014-09" db="EMBL/GenBank/DDBJ databases">
        <title>Draft genome of Bradyrhizobium japonicum Is-34.</title>
        <authorList>
            <person name="Tsurumaru H."/>
            <person name="Yamakawa T."/>
            <person name="Hashimoto S."/>
            <person name="Okizaki K."/>
            <person name="Kanesaki Y."/>
            <person name="Yoshikawa H."/>
            <person name="Yajima S."/>
        </authorList>
    </citation>
    <scope>NUCLEOTIDE SEQUENCE [LARGE SCALE GENOMIC DNA]</scope>
    <source>
        <strain evidence="5 6">Is-34</strain>
    </source>
</reference>
<dbReference type="InterPro" id="IPR008922">
    <property type="entry name" value="Di-copper_centre_dom_sf"/>
</dbReference>
<accession>A0A0A3XNH3</accession>
<dbReference type="STRING" id="375.BKD09_RS26915"/>
<evidence type="ECO:0000256" key="2">
    <source>
        <dbReference type="ARBA" id="ARBA00023008"/>
    </source>
</evidence>
<evidence type="ECO:0000313" key="6">
    <source>
        <dbReference type="Proteomes" id="UP000030377"/>
    </source>
</evidence>
<dbReference type="PANTHER" id="PTHR11474:SF76">
    <property type="entry name" value="SHKT DOMAIN-CONTAINING PROTEIN"/>
    <property type="match status" value="1"/>
</dbReference>
<protein>
    <submittedName>
        <fullName evidence="5">Tyrosinase</fullName>
    </submittedName>
</protein>
<dbReference type="GO" id="GO:0046872">
    <property type="term" value="F:metal ion binding"/>
    <property type="evidence" value="ECO:0007669"/>
    <property type="project" value="UniProtKB-KW"/>
</dbReference>
<dbReference type="PANTHER" id="PTHR11474">
    <property type="entry name" value="TYROSINASE FAMILY MEMBER"/>
    <property type="match status" value="1"/>
</dbReference>
<gene>
    <name evidence="5" type="ORF">MA20_29295</name>
</gene>
<dbReference type="Gene3D" id="1.10.1280.10">
    <property type="entry name" value="Di-copper center containing domain from catechol oxidase"/>
    <property type="match status" value="1"/>
</dbReference>
<comment type="caution">
    <text evidence="5">The sequence shown here is derived from an EMBL/GenBank/DDBJ whole genome shotgun (WGS) entry which is preliminary data.</text>
</comment>
<keyword evidence="1" id="KW-0479">Metal-binding</keyword>
<keyword evidence="2" id="KW-0186">Copper</keyword>
<feature type="domain" description="Tyrosinase copper-binding" evidence="4">
    <location>
        <begin position="488"/>
        <end position="499"/>
    </location>
</feature>
<dbReference type="Pfam" id="PF00264">
    <property type="entry name" value="Tyrosinase"/>
    <property type="match status" value="1"/>
</dbReference>
<sequence>MDTEALTVAYARVKAILDEAAGDSTADYGGAGRFWDKGAQALEAAEIFGIKMVAPVPEGHACCIPPHARSDASGLIKGLRGDAPFDGGRFPALPWGGKRVAPADVDRIADWIDAGCPDDATSVAVELAPGKPAKTATVKVSEIAEFAVAGDGYSPAADAGEPRRRMNIDCMSEPQLERLRRGFRRLYDLDHWPEDRRNYNNQALIHQNHCQHGWERFLPWHRAYLYEFEQNLQDFEPGLMLPYWDFTMPEYRPEEPDKGRIIPNSMKAYLTEEAAETLLAALDPAPTPAQKKAILALAQDRVTFTSQHSFFCHLINRIGYSAVTPDPANANRQCFIDALLHSNSLWYPLRYPAEYDGGGTINQVIHYHYPSADDIAQILSLNNFRDFGGGSIYDAAFGFLDQNPHNTMHIWTGGQNPDAGKAAYACQGGPTATGTTPQPGAETARLRALTTRRNSAAQVGGRRFHARPDLYSQPDFGDMFSNLTASYDPVFWPIHVNIDRIWWEWQKLNPNALPADLDSVLSPWNYTIRDTLDIAPFGYEYVRSSHFIPVGLEAPVSRFVSQPINVPPAARSFKRAEIRLHQVPQLMRSCFVRAFLNEPGADASTPIKGNPHYAGYISIFGHGACYGGPGHCDIPPPQPRRFDQRGRSHNTPRVHRIDVTAAARQALKKKGPLQITLVVIGGDYQEERELLKLEGVSISFLD</sequence>
<name>A0A0A3XNH3_BRAJP</name>
<dbReference type="Proteomes" id="UP000030377">
    <property type="component" value="Unassembled WGS sequence"/>
</dbReference>
<proteinExistence type="predicted"/>
<dbReference type="SUPFAM" id="SSF48056">
    <property type="entry name" value="Di-copper centre-containing domain"/>
    <property type="match status" value="1"/>
</dbReference>
<dbReference type="InterPro" id="IPR002227">
    <property type="entry name" value="Tyrosinase_Cu-bd"/>
</dbReference>
<dbReference type="GO" id="GO:0016491">
    <property type="term" value="F:oxidoreductase activity"/>
    <property type="evidence" value="ECO:0007669"/>
    <property type="project" value="InterPro"/>
</dbReference>
<dbReference type="RefSeq" id="WP_041958101.1">
    <property type="nucleotide sequence ID" value="NZ_JRPN01000021.1"/>
</dbReference>
<dbReference type="AlphaFoldDB" id="A0A0A3XNH3"/>
<feature type="domain" description="Tyrosinase copper-binding" evidence="3">
    <location>
        <begin position="212"/>
        <end position="229"/>
    </location>
</feature>
<dbReference type="PROSITE" id="PS00498">
    <property type="entry name" value="TYROSINASE_2"/>
    <property type="match status" value="1"/>
</dbReference>
<dbReference type="PRINTS" id="PR00092">
    <property type="entry name" value="TYROSINASE"/>
</dbReference>
<evidence type="ECO:0000259" key="3">
    <source>
        <dbReference type="PROSITE" id="PS00497"/>
    </source>
</evidence>
<evidence type="ECO:0000313" key="5">
    <source>
        <dbReference type="EMBL" id="KGT75947.1"/>
    </source>
</evidence>
<evidence type="ECO:0000256" key="1">
    <source>
        <dbReference type="ARBA" id="ARBA00022723"/>
    </source>
</evidence>